<sequence length="541" mass="60595">MSSSTPSQADLFKAEGNALFAKKNFKGAHRKYTEALKYDSENPVLYSNRAACSLGLNRYLDASVDATKATEIDPGYAKAWGRLATAKMGLAAFDKAAEAWRRALAALPTEKLSPAEKKQRDQYSSELAVAKAKLEEIEANSTQSEGLTIIRSWEKQKLPWERAIAILPDLAASLTWSSSAWVIERAYRSWERGVKAMKEFQIKQTAGGPMMFGRLGAIAELSNAILEDSRVFHISDENFASLYNQQMSFEAMKAKAWVESGPEGVMQEAPKRLEAEGWDAVRPALSITVRGWVVRAFIDDSLRNSVESALEFYNCAIDVLKWGAKHWGDVSFEEKGAIFQPTIARGIKSLRLGTLMKGCKENPGKYPYDELIASADELLAELGDVPPEPHVPDIAFYLSFFRYPMGQAHSIRAFAFLRKAEDLRGANGGGLTDDITKLYSKAGMEYLTAASCYPKDDLIYPWFLHCAYHAQFNAYATPRFLLSLLDMLEESIPLMNKIWEFSPEVVTFREALEKDLKSREDLQYALDTKQLELDSLILKPF</sequence>
<dbReference type="GO" id="GO:0072380">
    <property type="term" value="C:TRC complex"/>
    <property type="evidence" value="ECO:0007669"/>
    <property type="project" value="TreeGrafter"/>
</dbReference>
<gene>
    <name evidence="4" type="ORF">BJ322DRAFT_1215294</name>
</gene>
<keyword evidence="5" id="KW-1185">Reference proteome</keyword>
<proteinExistence type="predicted"/>
<dbReference type="OrthoDB" id="2423701at2759"/>
<dbReference type="SMART" id="SM00028">
    <property type="entry name" value="TPR"/>
    <property type="match status" value="3"/>
</dbReference>
<feature type="repeat" description="TPR" evidence="3">
    <location>
        <begin position="77"/>
        <end position="110"/>
    </location>
</feature>
<reference evidence="4" key="1">
    <citation type="journal article" date="2020" name="Nat. Commun.">
        <title>Large-scale genome sequencing of mycorrhizal fungi provides insights into the early evolution of symbiotic traits.</title>
        <authorList>
            <person name="Miyauchi S."/>
            <person name="Kiss E."/>
            <person name="Kuo A."/>
            <person name="Drula E."/>
            <person name="Kohler A."/>
            <person name="Sanchez-Garcia M."/>
            <person name="Morin E."/>
            <person name="Andreopoulos B."/>
            <person name="Barry K.W."/>
            <person name="Bonito G."/>
            <person name="Buee M."/>
            <person name="Carver A."/>
            <person name="Chen C."/>
            <person name="Cichocki N."/>
            <person name="Clum A."/>
            <person name="Culley D."/>
            <person name="Crous P.W."/>
            <person name="Fauchery L."/>
            <person name="Girlanda M."/>
            <person name="Hayes R.D."/>
            <person name="Keri Z."/>
            <person name="LaButti K."/>
            <person name="Lipzen A."/>
            <person name="Lombard V."/>
            <person name="Magnuson J."/>
            <person name="Maillard F."/>
            <person name="Murat C."/>
            <person name="Nolan M."/>
            <person name="Ohm R.A."/>
            <person name="Pangilinan J."/>
            <person name="Pereira M.F."/>
            <person name="Perotto S."/>
            <person name="Peter M."/>
            <person name="Pfister S."/>
            <person name="Riley R."/>
            <person name="Sitrit Y."/>
            <person name="Stielow J.B."/>
            <person name="Szollosi G."/>
            <person name="Zifcakova L."/>
            <person name="Stursova M."/>
            <person name="Spatafora J.W."/>
            <person name="Tedersoo L."/>
            <person name="Vaario L.M."/>
            <person name="Yamada A."/>
            <person name="Yan M."/>
            <person name="Wang P."/>
            <person name="Xu J."/>
            <person name="Bruns T."/>
            <person name="Baldrian P."/>
            <person name="Vilgalys R."/>
            <person name="Dunand C."/>
            <person name="Henrissat B."/>
            <person name="Grigoriev I.V."/>
            <person name="Hibbett D."/>
            <person name="Nagy L.G."/>
            <person name="Martin F.M."/>
        </authorList>
    </citation>
    <scope>NUCLEOTIDE SEQUENCE</scope>
    <source>
        <strain evidence="4">UH-Tt-Lm1</strain>
    </source>
</reference>
<comment type="caution">
    <text evidence="4">The sequence shown here is derived from an EMBL/GenBank/DDBJ whole genome shotgun (WGS) entry which is preliminary data.</text>
</comment>
<dbReference type="InterPro" id="IPR019734">
    <property type="entry name" value="TPR_rpt"/>
</dbReference>
<keyword evidence="2 3" id="KW-0802">TPR repeat</keyword>
<evidence type="ECO:0008006" key="6">
    <source>
        <dbReference type="Google" id="ProtNLM"/>
    </source>
</evidence>
<dbReference type="PANTHER" id="PTHR45831:SF2">
    <property type="entry name" value="LD24721P"/>
    <property type="match status" value="1"/>
</dbReference>
<evidence type="ECO:0000256" key="1">
    <source>
        <dbReference type="ARBA" id="ARBA00022737"/>
    </source>
</evidence>
<name>A0A9P6LBP2_9AGAM</name>
<reference evidence="4" key="2">
    <citation type="submission" date="2020-11" db="EMBL/GenBank/DDBJ databases">
        <authorList>
            <consortium name="DOE Joint Genome Institute"/>
            <person name="Kuo A."/>
            <person name="Miyauchi S."/>
            <person name="Kiss E."/>
            <person name="Drula E."/>
            <person name="Kohler A."/>
            <person name="Sanchez-Garcia M."/>
            <person name="Andreopoulos B."/>
            <person name="Barry K.W."/>
            <person name="Bonito G."/>
            <person name="Buee M."/>
            <person name="Carver A."/>
            <person name="Chen C."/>
            <person name="Cichocki N."/>
            <person name="Clum A."/>
            <person name="Culley D."/>
            <person name="Crous P.W."/>
            <person name="Fauchery L."/>
            <person name="Girlanda M."/>
            <person name="Hayes R."/>
            <person name="Keri Z."/>
            <person name="Labutti K."/>
            <person name="Lipzen A."/>
            <person name="Lombard V."/>
            <person name="Magnuson J."/>
            <person name="Maillard F."/>
            <person name="Morin E."/>
            <person name="Murat C."/>
            <person name="Nolan M."/>
            <person name="Ohm R."/>
            <person name="Pangilinan J."/>
            <person name="Pereira M."/>
            <person name="Perotto S."/>
            <person name="Peter M."/>
            <person name="Riley R."/>
            <person name="Sitrit Y."/>
            <person name="Stielow B."/>
            <person name="Szollosi G."/>
            <person name="Zifcakova L."/>
            <person name="Stursova M."/>
            <person name="Spatafora J.W."/>
            <person name="Tedersoo L."/>
            <person name="Vaario L.-M."/>
            <person name="Yamada A."/>
            <person name="Yan M."/>
            <person name="Wang P."/>
            <person name="Xu J."/>
            <person name="Bruns T."/>
            <person name="Baldrian P."/>
            <person name="Vilgalys R."/>
            <person name="Henrissat B."/>
            <person name="Grigoriev I.V."/>
            <person name="Hibbett D."/>
            <person name="Nagy L.G."/>
            <person name="Martin F.M."/>
        </authorList>
    </citation>
    <scope>NUCLEOTIDE SEQUENCE</scope>
    <source>
        <strain evidence="4">UH-Tt-Lm1</strain>
    </source>
</reference>
<protein>
    <recommendedName>
        <fullName evidence="6">TPR-like protein</fullName>
    </recommendedName>
</protein>
<dbReference type="Proteomes" id="UP000736335">
    <property type="component" value="Unassembled WGS sequence"/>
</dbReference>
<evidence type="ECO:0000256" key="2">
    <source>
        <dbReference type="ARBA" id="ARBA00022803"/>
    </source>
</evidence>
<evidence type="ECO:0000256" key="3">
    <source>
        <dbReference type="PROSITE-ProRule" id="PRU00339"/>
    </source>
</evidence>
<dbReference type="AlphaFoldDB" id="A0A9P6LBP2"/>
<keyword evidence="1" id="KW-0677">Repeat</keyword>
<accession>A0A9P6LBP2</accession>
<evidence type="ECO:0000313" key="5">
    <source>
        <dbReference type="Proteomes" id="UP000736335"/>
    </source>
</evidence>
<dbReference type="PROSITE" id="PS50005">
    <property type="entry name" value="TPR"/>
    <property type="match status" value="1"/>
</dbReference>
<dbReference type="EMBL" id="WIUZ02000001">
    <property type="protein sequence ID" value="KAF9791984.1"/>
    <property type="molecule type" value="Genomic_DNA"/>
</dbReference>
<dbReference type="GO" id="GO:0006620">
    <property type="term" value="P:post-translational protein targeting to endoplasmic reticulum membrane"/>
    <property type="evidence" value="ECO:0007669"/>
    <property type="project" value="TreeGrafter"/>
</dbReference>
<dbReference type="SUPFAM" id="SSF48452">
    <property type="entry name" value="TPR-like"/>
    <property type="match status" value="1"/>
</dbReference>
<evidence type="ECO:0000313" key="4">
    <source>
        <dbReference type="EMBL" id="KAF9791984.1"/>
    </source>
</evidence>
<dbReference type="Gene3D" id="1.25.40.10">
    <property type="entry name" value="Tetratricopeptide repeat domain"/>
    <property type="match status" value="1"/>
</dbReference>
<organism evidence="4 5">
    <name type="scientific">Thelephora terrestris</name>
    <dbReference type="NCBI Taxonomy" id="56493"/>
    <lineage>
        <taxon>Eukaryota</taxon>
        <taxon>Fungi</taxon>
        <taxon>Dikarya</taxon>
        <taxon>Basidiomycota</taxon>
        <taxon>Agaricomycotina</taxon>
        <taxon>Agaricomycetes</taxon>
        <taxon>Thelephorales</taxon>
        <taxon>Thelephoraceae</taxon>
        <taxon>Thelephora</taxon>
    </lineage>
</organism>
<dbReference type="PANTHER" id="PTHR45831">
    <property type="entry name" value="LD24721P"/>
    <property type="match status" value="1"/>
</dbReference>
<dbReference type="InterPro" id="IPR011990">
    <property type="entry name" value="TPR-like_helical_dom_sf"/>
</dbReference>
<dbReference type="InterPro" id="IPR047150">
    <property type="entry name" value="SGT"/>
</dbReference>
<dbReference type="GO" id="GO:0060090">
    <property type="term" value="F:molecular adaptor activity"/>
    <property type="evidence" value="ECO:0007669"/>
    <property type="project" value="TreeGrafter"/>
</dbReference>
<dbReference type="GO" id="GO:0016020">
    <property type="term" value="C:membrane"/>
    <property type="evidence" value="ECO:0007669"/>
    <property type="project" value="TreeGrafter"/>
</dbReference>